<dbReference type="InterPro" id="IPR023885">
    <property type="entry name" value="4Fe4S-binding_SPASM_dom"/>
</dbReference>
<comment type="caution">
    <text evidence="9">The sequence shown here is derived from an EMBL/GenBank/DDBJ whole genome shotgun (WGS) entry which is preliminary data.</text>
</comment>
<dbReference type="InterPro" id="IPR013785">
    <property type="entry name" value="Aldolase_TIM"/>
</dbReference>
<comment type="similarity">
    <text evidence="7">Belongs to the radical SAM superfamily. Anaerobic sulfatase-maturating enzyme family.</text>
</comment>
<reference evidence="9 10" key="1">
    <citation type="submission" date="2018-03" db="EMBL/GenBank/DDBJ databases">
        <title>Whole genome sequencing of Histamine producing bacteria.</title>
        <authorList>
            <person name="Butler K."/>
        </authorList>
    </citation>
    <scope>NUCLEOTIDE SEQUENCE [LARGE SCALE GENOMIC DNA]</scope>
    <source>
        <strain evidence="9 10">JCM 13586</strain>
    </source>
</reference>
<dbReference type="InterPro" id="IPR034491">
    <property type="entry name" value="Anaerob_Ser_sulfatase-maturase"/>
</dbReference>
<dbReference type="PANTHER" id="PTHR43273:SF3">
    <property type="entry name" value="ANAEROBIC SULFATASE-MATURATING ENZYME HOMOLOG ASLB-RELATED"/>
    <property type="match status" value="1"/>
</dbReference>
<dbReference type="InterPro" id="IPR023867">
    <property type="entry name" value="Sulphatase_maturase_rSAM"/>
</dbReference>
<dbReference type="GO" id="GO:0051539">
    <property type="term" value="F:4 iron, 4 sulfur cluster binding"/>
    <property type="evidence" value="ECO:0007669"/>
    <property type="project" value="UniProtKB-KW"/>
</dbReference>
<dbReference type="SUPFAM" id="SSF102114">
    <property type="entry name" value="Radical SAM enzymes"/>
    <property type="match status" value="1"/>
</dbReference>
<dbReference type="CDD" id="cd01335">
    <property type="entry name" value="Radical_SAM"/>
    <property type="match status" value="1"/>
</dbReference>
<dbReference type="GO" id="GO:0016491">
    <property type="term" value="F:oxidoreductase activity"/>
    <property type="evidence" value="ECO:0007669"/>
    <property type="project" value="InterPro"/>
</dbReference>
<dbReference type="CDD" id="cd21120">
    <property type="entry name" value="SPASM_anSME"/>
    <property type="match status" value="1"/>
</dbReference>
<evidence type="ECO:0000256" key="7">
    <source>
        <dbReference type="ARBA" id="ARBA00023601"/>
    </source>
</evidence>
<dbReference type="PROSITE" id="PS51918">
    <property type="entry name" value="RADICAL_SAM"/>
    <property type="match status" value="1"/>
</dbReference>
<accession>A0A2T3J3Y4</accession>
<evidence type="ECO:0000313" key="9">
    <source>
        <dbReference type="EMBL" id="PSU36011.1"/>
    </source>
</evidence>
<dbReference type="InterPro" id="IPR007197">
    <property type="entry name" value="rSAM"/>
</dbReference>
<evidence type="ECO:0000256" key="5">
    <source>
        <dbReference type="ARBA" id="ARBA00023004"/>
    </source>
</evidence>
<sequence>MNIQTWNPSGCHVMAKPTGSKCNIDCLYCFYLEKEKLYPERGQDWMMGEVTLDAYIQQQIDAQSGSEVVFAWQGGEPTLRGLAFFEQAVLLQQKYGKGRKVINTFQTNGILIDDKWCAFFKQHDFLIGISIDGPAELHDVYRKNRAGKPTHVKVEAAILLFKQYKVEFNTLTVVSKTNVHQALTVYRYLKQLGSQHMQFIPLVERKATEHTANGLTLINPESKVSGELCDWSVEPKAFGEFLIQIFHEWVRLDIGNVYIQMFENTFALTCDQPAQICVFSPQCGSAFALEANGDVYSCDHYVYPEYKLGNINETTITQMNNSESNRLFGLAKSDTLSGDCRRCEFRSLCHGGCPKHRFAISSSGKPDQNYLCAGYKAFFHYSSPYMALMKKLYLNQYPPAAIMQIIQKKESQQQ</sequence>
<dbReference type="Pfam" id="PF13186">
    <property type="entry name" value="SPASM"/>
    <property type="match status" value="1"/>
</dbReference>
<organism evidence="9 10">
    <name type="scientific">Photobacterium lutimaris</name>
    <dbReference type="NCBI Taxonomy" id="388278"/>
    <lineage>
        <taxon>Bacteria</taxon>
        <taxon>Pseudomonadati</taxon>
        <taxon>Pseudomonadota</taxon>
        <taxon>Gammaproteobacteria</taxon>
        <taxon>Vibrionales</taxon>
        <taxon>Vibrionaceae</taxon>
        <taxon>Photobacterium</taxon>
    </lineage>
</organism>
<dbReference type="InterPro" id="IPR047207">
    <property type="entry name" value="SPASM_anSME"/>
</dbReference>
<dbReference type="SFLD" id="SFLDG01072">
    <property type="entry name" value="dehydrogenase_like"/>
    <property type="match status" value="1"/>
</dbReference>
<evidence type="ECO:0000259" key="8">
    <source>
        <dbReference type="PROSITE" id="PS51918"/>
    </source>
</evidence>
<dbReference type="Proteomes" id="UP000241222">
    <property type="component" value="Unassembled WGS sequence"/>
</dbReference>
<keyword evidence="2" id="KW-0004">4Fe-4S</keyword>
<keyword evidence="5" id="KW-0408">Iron</keyword>
<evidence type="ECO:0000256" key="3">
    <source>
        <dbReference type="ARBA" id="ARBA00022691"/>
    </source>
</evidence>
<dbReference type="SFLD" id="SFLDG01384">
    <property type="entry name" value="thioether_bond_formation_requi"/>
    <property type="match status" value="1"/>
</dbReference>
<dbReference type="SFLD" id="SFLDF00285">
    <property type="entry name" value="anaerobic_Ser-type_sulfatase-m"/>
    <property type="match status" value="1"/>
</dbReference>
<keyword evidence="4" id="KW-0479">Metal-binding</keyword>
<dbReference type="SFLD" id="SFLDG01386">
    <property type="entry name" value="main_SPASM_domain-containing"/>
    <property type="match status" value="1"/>
</dbReference>
<dbReference type="NCBIfam" id="TIGR04085">
    <property type="entry name" value="rSAM_more_4Fe4S"/>
    <property type="match status" value="1"/>
</dbReference>
<dbReference type="PANTHER" id="PTHR43273">
    <property type="entry name" value="ANAEROBIC SULFATASE-MATURATING ENZYME HOMOLOG ASLB-RELATED"/>
    <property type="match status" value="1"/>
</dbReference>
<dbReference type="EMBL" id="PYMH01000001">
    <property type="protein sequence ID" value="PSU36011.1"/>
    <property type="molecule type" value="Genomic_DNA"/>
</dbReference>
<protein>
    <submittedName>
        <fullName evidence="9">Anaerobic sulfatase maturase</fullName>
    </submittedName>
</protein>
<dbReference type="OrthoDB" id="9782387at2"/>
<evidence type="ECO:0000256" key="1">
    <source>
        <dbReference type="ARBA" id="ARBA00001966"/>
    </source>
</evidence>
<dbReference type="SFLD" id="SFLDG01067">
    <property type="entry name" value="SPASM/twitch_domain_containing"/>
    <property type="match status" value="1"/>
</dbReference>
<keyword evidence="10" id="KW-1185">Reference proteome</keyword>
<keyword evidence="3" id="KW-0949">S-adenosyl-L-methionine</keyword>
<proteinExistence type="inferred from homology"/>
<dbReference type="GO" id="GO:0046872">
    <property type="term" value="F:metal ion binding"/>
    <property type="evidence" value="ECO:0007669"/>
    <property type="project" value="UniProtKB-KW"/>
</dbReference>
<dbReference type="Gene3D" id="3.20.20.70">
    <property type="entry name" value="Aldolase class I"/>
    <property type="match status" value="1"/>
</dbReference>
<dbReference type="AlphaFoldDB" id="A0A2T3J3Y4"/>
<comment type="cofactor">
    <cofactor evidence="1">
        <name>[4Fe-4S] cluster</name>
        <dbReference type="ChEBI" id="CHEBI:49883"/>
    </cofactor>
</comment>
<dbReference type="SFLD" id="SFLDS00029">
    <property type="entry name" value="Radical_SAM"/>
    <property type="match status" value="1"/>
</dbReference>
<gene>
    <name evidence="9" type="ORF">C9I99_03080</name>
</gene>
<dbReference type="NCBIfam" id="TIGR03942">
    <property type="entry name" value="sulfatase_rSAM"/>
    <property type="match status" value="1"/>
</dbReference>
<dbReference type="InterPro" id="IPR058240">
    <property type="entry name" value="rSAM_sf"/>
</dbReference>
<dbReference type="Pfam" id="PF04055">
    <property type="entry name" value="Radical_SAM"/>
    <property type="match status" value="1"/>
</dbReference>
<name>A0A2T3J3Y4_9GAMM</name>
<evidence type="ECO:0000256" key="2">
    <source>
        <dbReference type="ARBA" id="ARBA00022485"/>
    </source>
</evidence>
<evidence type="ECO:0000313" key="10">
    <source>
        <dbReference type="Proteomes" id="UP000241222"/>
    </source>
</evidence>
<feature type="domain" description="Radical SAM core" evidence="8">
    <location>
        <begin position="5"/>
        <end position="251"/>
    </location>
</feature>
<evidence type="ECO:0000256" key="6">
    <source>
        <dbReference type="ARBA" id="ARBA00023014"/>
    </source>
</evidence>
<evidence type="ECO:0000256" key="4">
    <source>
        <dbReference type="ARBA" id="ARBA00022723"/>
    </source>
</evidence>
<keyword evidence="6" id="KW-0411">Iron-sulfur</keyword>
<dbReference type="RefSeq" id="WP_107347365.1">
    <property type="nucleotide sequence ID" value="NZ_PYMH01000001.1"/>
</dbReference>